<evidence type="ECO:0000313" key="1">
    <source>
        <dbReference type="EMBL" id="GAC21486.1"/>
    </source>
</evidence>
<name>K6YC09_9ALTE</name>
<evidence type="ECO:0000313" key="2">
    <source>
        <dbReference type="Proteomes" id="UP000006327"/>
    </source>
</evidence>
<accession>K6YC09</accession>
<comment type="caution">
    <text evidence="1">The sequence shown here is derived from an EMBL/GenBank/DDBJ whole genome shotgun (WGS) entry which is preliminary data.</text>
</comment>
<dbReference type="EMBL" id="BAEO01000062">
    <property type="protein sequence ID" value="GAC21486.1"/>
    <property type="molecule type" value="Genomic_DNA"/>
</dbReference>
<sequence length="58" mass="6687">MGFTSKLAKKAIFRHSLLSFSRHHCSIITERHKNTVSFQTTSKAAITYLDLQKNTDFE</sequence>
<reference evidence="1 2" key="1">
    <citation type="journal article" date="2017" name="Antonie Van Leeuwenhoek">
        <title>Rhizobium rhizosphaerae sp. nov., a novel species isolated from rice rhizosphere.</title>
        <authorList>
            <person name="Zhao J.J."/>
            <person name="Zhang J."/>
            <person name="Zhang R.J."/>
            <person name="Zhang C.W."/>
            <person name="Yin H.Q."/>
            <person name="Zhang X.X."/>
        </authorList>
    </citation>
    <scope>NUCLEOTIDE SEQUENCE [LARGE SCALE GENOMIC DNA]</scope>
    <source>
        <strain evidence="1 2">BSs20135</strain>
    </source>
</reference>
<dbReference type="Proteomes" id="UP000006327">
    <property type="component" value="Unassembled WGS sequence"/>
</dbReference>
<dbReference type="AlphaFoldDB" id="K6YC09"/>
<keyword evidence="2" id="KW-1185">Reference proteome</keyword>
<proteinExistence type="predicted"/>
<gene>
    <name evidence="1" type="ORF">GARC_4544</name>
</gene>
<protein>
    <submittedName>
        <fullName evidence="1">Uncharacterized protein</fullName>
    </submittedName>
</protein>
<organism evidence="1 2">
    <name type="scientific">Paraglaciecola arctica BSs20135</name>
    <dbReference type="NCBI Taxonomy" id="493475"/>
    <lineage>
        <taxon>Bacteria</taxon>
        <taxon>Pseudomonadati</taxon>
        <taxon>Pseudomonadota</taxon>
        <taxon>Gammaproteobacteria</taxon>
        <taxon>Alteromonadales</taxon>
        <taxon>Alteromonadaceae</taxon>
        <taxon>Paraglaciecola</taxon>
    </lineage>
</organism>